<gene>
    <name evidence="2" type="ORF">RclHR1_10840002</name>
</gene>
<dbReference type="InterPro" id="IPR003959">
    <property type="entry name" value="ATPase_AAA_core"/>
</dbReference>
<feature type="domain" description="AAA+ ATPase" evidence="1">
    <location>
        <begin position="506"/>
        <end position="633"/>
    </location>
</feature>
<dbReference type="AlphaFoldDB" id="A0A2Z6Q2Z4"/>
<protein>
    <recommendedName>
        <fullName evidence="1">AAA+ ATPase domain-containing protein</fullName>
    </recommendedName>
</protein>
<sequence>MTYKIWVKYEDNYPIKVTINEGDVDDLRKAIRNELPSLDVNRIMLRKHGEKVDLDSELEIDESFVNNSKTPIQIFLKELSNDVQKSDWEWPCFNMKQDWWGYKSISPIEKKDQKKNSSGPFSIIYFTHRDVCTTLVELKSQPLIEILQEILLDNDNINDDTPRIKAQDLFHIMEELKILQDKLKSASESTSEPSMETEKKIHLDHLIRFLEHEYNETDKKQKKMKANKTVSFDMLWVFYIKDLEVWYRCNMSGQQISGTISSTEMEIENVNNEKVSFFSIIIKVVDYDSKGFKHCYVKRQIQEFDGEKSFSDLSVVPFKFSKSHDFLKKSIYNNGKRFFELSKARKFMEYKGSLFRWRTTDGCRRLEVIRANGRVMIDLKSFATMNPGYFMGNAKPPNPCDIELLGEKGYLKDYAYEKAYHFAPALVYGFSFALKEWGQFMVTNFDEIKFNKNAFDRLVMPWDKKDVLLGLVNQYSNQTISDNELINGNSSDSLLAKQLDPIANKGKGCIFLCYGPPGTGKTLTAESVAEYLGRPLWTIGVNELGTDPPRVEQQLVKILEVAFTWKAVLLLDEADIYLEERTSNNNAERNAMTSIFLRQLEYYQGILFLTTNRVISFDDAFCSRINMFFHYPKLNSEKRKEIWKNFINHAHLDLNADDFCEYELNGREIRNVVHTAQTLSKDKNEGIKDHVIKVIGMVQEFQREMREMKETKEAKLYDQDYPKITENGMINGFQNNYLN</sequence>
<evidence type="ECO:0000313" key="2">
    <source>
        <dbReference type="EMBL" id="GBB84217.1"/>
    </source>
</evidence>
<dbReference type="PANTHER" id="PTHR46411:SF3">
    <property type="entry name" value="AAA+ ATPASE DOMAIN-CONTAINING PROTEIN"/>
    <property type="match status" value="1"/>
</dbReference>
<dbReference type="Pfam" id="PF00004">
    <property type="entry name" value="AAA"/>
    <property type="match status" value="1"/>
</dbReference>
<accession>A0A2Z6Q2Z4</accession>
<organism evidence="2 3">
    <name type="scientific">Rhizophagus clarus</name>
    <dbReference type="NCBI Taxonomy" id="94130"/>
    <lineage>
        <taxon>Eukaryota</taxon>
        <taxon>Fungi</taxon>
        <taxon>Fungi incertae sedis</taxon>
        <taxon>Mucoromycota</taxon>
        <taxon>Glomeromycotina</taxon>
        <taxon>Glomeromycetes</taxon>
        <taxon>Glomerales</taxon>
        <taxon>Glomeraceae</taxon>
        <taxon>Rhizophagus</taxon>
    </lineage>
</organism>
<dbReference type="InterPro" id="IPR027417">
    <property type="entry name" value="P-loop_NTPase"/>
</dbReference>
<keyword evidence="3" id="KW-1185">Reference proteome</keyword>
<evidence type="ECO:0000313" key="3">
    <source>
        <dbReference type="Proteomes" id="UP000247702"/>
    </source>
</evidence>
<dbReference type="InterPro" id="IPR003593">
    <property type="entry name" value="AAA+_ATPase"/>
</dbReference>
<comment type="caution">
    <text evidence="2">The sequence shown here is derived from an EMBL/GenBank/DDBJ whole genome shotgun (WGS) entry which is preliminary data.</text>
</comment>
<dbReference type="PANTHER" id="PTHR46411">
    <property type="entry name" value="FAMILY ATPASE, PUTATIVE-RELATED"/>
    <property type="match status" value="1"/>
</dbReference>
<dbReference type="GO" id="GO:0016887">
    <property type="term" value="F:ATP hydrolysis activity"/>
    <property type="evidence" value="ECO:0007669"/>
    <property type="project" value="InterPro"/>
</dbReference>
<name>A0A2Z6Q2Z4_9GLOM</name>
<dbReference type="STRING" id="94130.A0A2Z6Q2Z4"/>
<dbReference type="GO" id="GO:0005524">
    <property type="term" value="F:ATP binding"/>
    <property type="evidence" value="ECO:0007669"/>
    <property type="project" value="InterPro"/>
</dbReference>
<evidence type="ECO:0000259" key="1">
    <source>
        <dbReference type="SMART" id="SM00382"/>
    </source>
</evidence>
<dbReference type="EMBL" id="BEXD01000096">
    <property type="protein sequence ID" value="GBB84217.1"/>
    <property type="molecule type" value="Genomic_DNA"/>
</dbReference>
<dbReference type="Gene3D" id="3.40.50.300">
    <property type="entry name" value="P-loop containing nucleotide triphosphate hydrolases"/>
    <property type="match status" value="1"/>
</dbReference>
<dbReference type="SMART" id="SM00382">
    <property type="entry name" value="AAA"/>
    <property type="match status" value="1"/>
</dbReference>
<reference evidence="2 3" key="1">
    <citation type="submission" date="2017-11" db="EMBL/GenBank/DDBJ databases">
        <title>The genome of Rhizophagus clarus HR1 reveals common genetic basis of auxotrophy among arbuscular mycorrhizal fungi.</title>
        <authorList>
            <person name="Kobayashi Y."/>
        </authorList>
    </citation>
    <scope>NUCLEOTIDE SEQUENCE [LARGE SCALE GENOMIC DNA]</scope>
    <source>
        <strain evidence="2 3">HR1</strain>
    </source>
</reference>
<dbReference type="Proteomes" id="UP000247702">
    <property type="component" value="Unassembled WGS sequence"/>
</dbReference>
<dbReference type="SUPFAM" id="SSF52540">
    <property type="entry name" value="P-loop containing nucleoside triphosphate hydrolases"/>
    <property type="match status" value="1"/>
</dbReference>
<proteinExistence type="predicted"/>
<dbReference type="Pfam" id="PF22942">
    <property type="entry name" value="DUF7025"/>
    <property type="match status" value="1"/>
</dbReference>
<dbReference type="InterPro" id="IPR054289">
    <property type="entry name" value="DUF7025"/>
</dbReference>